<dbReference type="Gene3D" id="2.60.40.10">
    <property type="entry name" value="Immunoglobulins"/>
    <property type="match status" value="1"/>
</dbReference>
<dbReference type="PROSITE" id="PS50835">
    <property type="entry name" value="IG_LIKE"/>
    <property type="match status" value="1"/>
</dbReference>
<evidence type="ECO:0000259" key="2">
    <source>
        <dbReference type="PROSITE" id="PS50835"/>
    </source>
</evidence>
<dbReference type="InterPro" id="IPR003599">
    <property type="entry name" value="Ig_sub"/>
</dbReference>
<accession>A0A6J8EQA6</accession>
<evidence type="ECO:0000313" key="3">
    <source>
        <dbReference type="EMBL" id="CAC5421725.1"/>
    </source>
</evidence>
<sequence>MWICLILILEYFSTTFADSTPDIASRLQNITAEAGTDVSFHCTVTNRGDSNIQWWFVSGKKSIAIGLQLGKGISHEKYHIEETSNTSDITVSTLTVRSVHFEDEGMYRCVIRIPRVAYPAWPKENGFIYVQENHKMATEKNGLVSTTEVTKQGTLDIKIEVKPTNDVKSSTGLSDKQTGQKYGILFVK</sequence>
<protein>
    <recommendedName>
        <fullName evidence="2">Ig-like domain-containing protein</fullName>
    </recommendedName>
</protein>
<reference evidence="3 4" key="1">
    <citation type="submission" date="2020-06" db="EMBL/GenBank/DDBJ databases">
        <authorList>
            <person name="Li R."/>
            <person name="Bekaert M."/>
        </authorList>
    </citation>
    <scope>NUCLEOTIDE SEQUENCE [LARGE SCALE GENOMIC DNA]</scope>
    <source>
        <strain evidence="4">wild</strain>
    </source>
</reference>
<gene>
    <name evidence="3" type="ORF">MCOR_53817</name>
</gene>
<keyword evidence="1" id="KW-0732">Signal</keyword>
<organism evidence="3 4">
    <name type="scientific">Mytilus coruscus</name>
    <name type="common">Sea mussel</name>
    <dbReference type="NCBI Taxonomy" id="42192"/>
    <lineage>
        <taxon>Eukaryota</taxon>
        <taxon>Metazoa</taxon>
        <taxon>Spiralia</taxon>
        <taxon>Lophotrochozoa</taxon>
        <taxon>Mollusca</taxon>
        <taxon>Bivalvia</taxon>
        <taxon>Autobranchia</taxon>
        <taxon>Pteriomorphia</taxon>
        <taxon>Mytilida</taxon>
        <taxon>Mytiloidea</taxon>
        <taxon>Mytilidae</taxon>
        <taxon>Mytilinae</taxon>
        <taxon>Mytilus</taxon>
    </lineage>
</organism>
<dbReference type="InterPro" id="IPR007110">
    <property type="entry name" value="Ig-like_dom"/>
</dbReference>
<dbReference type="SMART" id="SM00409">
    <property type="entry name" value="IG"/>
    <property type="match status" value="1"/>
</dbReference>
<dbReference type="EMBL" id="CACVKT020009374">
    <property type="protein sequence ID" value="CAC5421725.1"/>
    <property type="molecule type" value="Genomic_DNA"/>
</dbReference>
<dbReference type="AlphaFoldDB" id="A0A6J8EQA6"/>
<proteinExistence type="predicted"/>
<dbReference type="OrthoDB" id="6078293at2759"/>
<dbReference type="InterPro" id="IPR013783">
    <property type="entry name" value="Ig-like_fold"/>
</dbReference>
<name>A0A6J8EQA6_MYTCO</name>
<evidence type="ECO:0000256" key="1">
    <source>
        <dbReference type="SAM" id="SignalP"/>
    </source>
</evidence>
<dbReference type="SUPFAM" id="SSF48726">
    <property type="entry name" value="Immunoglobulin"/>
    <property type="match status" value="1"/>
</dbReference>
<dbReference type="InterPro" id="IPR036179">
    <property type="entry name" value="Ig-like_dom_sf"/>
</dbReference>
<dbReference type="InterPro" id="IPR003598">
    <property type="entry name" value="Ig_sub2"/>
</dbReference>
<keyword evidence="4" id="KW-1185">Reference proteome</keyword>
<dbReference type="SMART" id="SM00408">
    <property type="entry name" value="IGc2"/>
    <property type="match status" value="1"/>
</dbReference>
<evidence type="ECO:0000313" key="4">
    <source>
        <dbReference type="Proteomes" id="UP000507470"/>
    </source>
</evidence>
<feature type="domain" description="Ig-like" evidence="2">
    <location>
        <begin position="21"/>
        <end position="111"/>
    </location>
</feature>
<feature type="signal peptide" evidence="1">
    <location>
        <begin position="1"/>
        <end position="17"/>
    </location>
</feature>
<feature type="chain" id="PRO_5026812348" description="Ig-like domain-containing protein" evidence="1">
    <location>
        <begin position="18"/>
        <end position="188"/>
    </location>
</feature>
<dbReference type="Proteomes" id="UP000507470">
    <property type="component" value="Unassembled WGS sequence"/>
</dbReference>
<dbReference type="Pfam" id="PF13927">
    <property type="entry name" value="Ig_3"/>
    <property type="match status" value="1"/>
</dbReference>